<dbReference type="InterPro" id="IPR036875">
    <property type="entry name" value="Znf_CCHC_sf"/>
</dbReference>
<evidence type="ECO:0000313" key="4">
    <source>
        <dbReference type="EMBL" id="GEU85872.1"/>
    </source>
</evidence>
<dbReference type="Gene3D" id="2.40.70.10">
    <property type="entry name" value="Acid Proteases"/>
    <property type="match status" value="1"/>
</dbReference>
<dbReference type="SMART" id="SM00343">
    <property type="entry name" value="ZnF_C2HC"/>
    <property type="match status" value="2"/>
</dbReference>
<evidence type="ECO:0000259" key="3">
    <source>
        <dbReference type="PROSITE" id="PS50158"/>
    </source>
</evidence>
<dbReference type="GO" id="GO:0008270">
    <property type="term" value="F:zinc ion binding"/>
    <property type="evidence" value="ECO:0007669"/>
    <property type="project" value="UniProtKB-KW"/>
</dbReference>
<organism evidence="4">
    <name type="scientific">Tanacetum cinerariifolium</name>
    <name type="common">Dalmatian daisy</name>
    <name type="synonym">Chrysanthemum cinerariifolium</name>
    <dbReference type="NCBI Taxonomy" id="118510"/>
    <lineage>
        <taxon>Eukaryota</taxon>
        <taxon>Viridiplantae</taxon>
        <taxon>Streptophyta</taxon>
        <taxon>Embryophyta</taxon>
        <taxon>Tracheophyta</taxon>
        <taxon>Spermatophyta</taxon>
        <taxon>Magnoliopsida</taxon>
        <taxon>eudicotyledons</taxon>
        <taxon>Gunneridae</taxon>
        <taxon>Pentapetalae</taxon>
        <taxon>asterids</taxon>
        <taxon>campanulids</taxon>
        <taxon>Asterales</taxon>
        <taxon>Asteraceae</taxon>
        <taxon>Asteroideae</taxon>
        <taxon>Anthemideae</taxon>
        <taxon>Anthemidinae</taxon>
        <taxon>Tanacetum</taxon>
    </lineage>
</organism>
<dbReference type="AlphaFoldDB" id="A0A6L2NLB3"/>
<dbReference type="GO" id="GO:0003676">
    <property type="term" value="F:nucleic acid binding"/>
    <property type="evidence" value="ECO:0007669"/>
    <property type="project" value="InterPro"/>
</dbReference>
<evidence type="ECO:0000256" key="2">
    <source>
        <dbReference type="SAM" id="Coils"/>
    </source>
</evidence>
<gene>
    <name evidence="4" type="ORF">Tci_057850</name>
</gene>
<name>A0A6L2NLB3_TANCI</name>
<keyword evidence="1" id="KW-0862">Zinc</keyword>
<comment type="caution">
    <text evidence="4">The sequence shown here is derived from an EMBL/GenBank/DDBJ whole genome shotgun (WGS) entry which is preliminary data.</text>
</comment>
<dbReference type="SUPFAM" id="SSF57756">
    <property type="entry name" value="Retrovirus zinc finger-like domains"/>
    <property type="match status" value="1"/>
</dbReference>
<keyword evidence="1" id="KW-0479">Metal-binding</keyword>
<dbReference type="PROSITE" id="PS50158">
    <property type="entry name" value="ZF_CCHC"/>
    <property type="match status" value="1"/>
</dbReference>
<sequence length="847" mass="97721">MNSNRKQRQATKVHSPSSEILVKESVLTPFNDLLPSGEDSIQLNKLMILCTNLQQQVLDLEEAEITQANEIAKLKKRVKKLEKRIKSRPIGLRRLKKGRIHDAEMFRVDELEGNEVFVDVREKTVEKEVSIADPVTTAGEVVTVASVEDSVAPTTATIVDGGVKFLMFLRFLQVFLDKQVEGMAKNKEIYFMSSHTKKKFANMRRQGLGFSRNVTPLFETMMVIPQEEVGEGLVSLLRDGRPKHYYGRIHQARGRKARKHGKVFNWETTKYGKIWYDEDVLDLRSIKTKFPAIVFNDNLTSNETPSCEPTVSFLNGEIEFSISFDESDDEDHTVVFDKNLFSYKIISTNDLKADSENDNEKVNNPLFPSPKPTNLYVPYGIPLDPKRYYKDGDCARMFRRPRHVFFTLLNLGKMVSKNGYVVLDMAFPPRDQRQQYLKFEGLQYTEGDIADFETRLARIYRREDDWEVERYWNANLDMAFPPRDQRQQYLKFEGLQYTEGDIADFETRLARIYRREVHRVQNKDWIVGVDASYGMMWKALMKLMTERFQELTLLCTKMVLEEEDKVEKYTGGLPYNIQGNVIRVTMVRIGTDSDKNHIAFAIAVFKKFDNNSRDNPRQQQPFKRQNINGQNVCRMHHEGSYTVKCGNCKRVSHMNRDFKTAVAATAQRALVGNQTSVTCYECGRQGHYKSKCPKLRNQNHGNKIGIRLGIMKLRQELMQLEDEEIAPIPTLSRILETNVTLRGCTLGLLGHLFNIDLMPVELGSFDVIIGMDWLAKYHAVIVYDEKIVHIPYRDEVLIIEGYRCNGGNKSKSSIISCSKTQKYIQKGFQVYLSQVTTKKTDDKSEKK</sequence>
<accession>A0A6L2NLB3</accession>
<dbReference type="Gene3D" id="4.10.60.10">
    <property type="entry name" value="Zinc finger, CCHC-type"/>
    <property type="match status" value="1"/>
</dbReference>
<dbReference type="Pfam" id="PF08284">
    <property type="entry name" value="RVP_2"/>
    <property type="match status" value="1"/>
</dbReference>
<reference evidence="4" key="1">
    <citation type="journal article" date="2019" name="Sci. Rep.">
        <title>Draft genome of Tanacetum cinerariifolium, the natural source of mosquito coil.</title>
        <authorList>
            <person name="Yamashiro T."/>
            <person name="Shiraishi A."/>
            <person name="Satake H."/>
            <person name="Nakayama K."/>
        </authorList>
    </citation>
    <scope>NUCLEOTIDE SEQUENCE</scope>
</reference>
<feature type="domain" description="CCHC-type" evidence="3">
    <location>
        <begin position="679"/>
        <end position="694"/>
    </location>
</feature>
<protein>
    <recommendedName>
        <fullName evidence="3">CCHC-type domain-containing protein</fullName>
    </recommendedName>
</protein>
<evidence type="ECO:0000256" key="1">
    <source>
        <dbReference type="PROSITE-ProRule" id="PRU00047"/>
    </source>
</evidence>
<dbReference type="InterPro" id="IPR001878">
    <property type="entry name" value="Znf_CCHC"/>
</dbReference>
<feature type="coiled-coil region" evidence="2">
    <location>
        <begin position="43"/>
        <end position="84"/>
    </location>
</feature>
<dbReference type="EMBL" id="BKCJ010009198">
    <property type="protein sequence ID" value="GEU85872.1"/>
    <property type="molecule type" value="Genomic_DNA"/>
</dbReference>
<keyword evidence="2" id="KW-0175">Coiled coil</keyword>
<keyword evidence="1" id="KW-0863">Zinc-finger</keyword>
<proteinExistence type="predicted"/>
<dbReference type="InterPro" id="IPR021109">
    <property type="entry name" value="Peptidase_aspartic_dom_sf"/>
</dbReference>